<dbReference type="Pfam" id="PF00572">
    <property type="entry name" value="Ribosomal_L13"/>
    <property type="match status" value="1"/>
</dbReference>
<gene>
    <name evidence="4" type="primary">rpl13</name>
</gene>
<dbReference type="CDD" id="cd00392">
    <property type="entry name" value="Ribosomal_L13"/>
    <property type="match status" value="1"/>
</dbReference>
<accession>A0A2Z5ZAR5</accession>
<dbReference type="GO" id="GO:0017148">
    <property type="term" value="P:negative regulation of translation"/>
    <property type="evidence" value="ECO:0007669"/>
    <property type="project" value="TreeGrafter"/>
</dbReference>
<keyword evidence="3" id="KW-0687">Ribonucleoprotein</keyword>
<dbReference type="InterPro" id="IPR036899">
    <property type="entry name" value="Ribosomal_uL13_sf"/>
</dbReference>
<dbReference type="HAMAP" id="MF_01366">
    <property type="entry name" value="Ribosomal_uL13"/>
    <property type="match status" value="1"/>
</dbReference>
<dbReference type="PANTHER" id="PTHR11545:SF2">
    <property type="entry name" value="LARGE RIBOSOMAL SUBUNIT PROTEIN UL13M"/>
    <property type="match status" value="1"/>
</dbReference>
<dbReference type="GO" id="GO:0003735">
    <property type="term" value="F:structural constituent of ribosome"/>
    <property type="evidence" value="ECO:0007669"/>
    <property type="project" value="InterPro"/>
</dbReference>
<dbReference type="EMBL" id="AP018504">
    <property type="protein sequence ID" value="BBC77458.1"/>
    <property type="molecule type" value="Genomic_DNA"/>
</dbReference>
<geneLocation type="plastid" evidence="4"/>
<name>A0A2Z5ZAR5_9STRA</name>
<dbReference type="GO" id="GO:0006412">
    <property type="term" value="P:translation"/>
    <property type="evidence" value="ECO:0007669"/>
    <property type="project" value="InterPro"/>
</dbReference>
<evidence type="ECO:0000256" key="3">
    <source>
        <dbReference type="ARBA" id="ARBA00023274"/>
    </source>
</evidence>
<dbReference type="GO" id="GO:0003729">
    <property type="term" value="F:mRNA binding"/>
    <property type="evidence" value="ECO:0007669"/>
    <property type="project" value="TreeGrafter"/>
</dbReference>
<dbReference type="AlphaFoldDB" id="A0A2Z5ZAR5"/>
<evidence type="ECO:0000313" key="4">
    <source>
        <dbReference type="EMBL" id="BBC77458.1"/>
    </source>
</evidence>
<proteinExistence type="inferred from homology"/>
<dbReference type="GO" id="GO:0005840">
    <property type="term" value="C:ribosome"/>
    <property type="evidence" value="ECO:0007669"/>
    <property type="project" value="UniProtKB-KW"/>
</dbReference>
<sequence>MKKTFFTTNISHRWYLIDCKNQSLGRLSTRITQILLKKNITTYSPSIKQKNYIVLINSKQLKYNKKKIYYFCYKPGHPGKSLKIKEFSSNSIKQSIKRMLPMNVRNKLIKQIKIYENDNYPHKGQINKIVNVRSKYF</sequence>
<keyword evidence="4" id="KW-0934">Plastid</keyword>
<evidence type="ECO:0000256" key="1">
    <source>
        <dbReference type="ARBA" id="ARBA00006227"/>
    </source>
</evidence>
<comment type="similarity">
    <text evidence="1">Belongs to the universal ribosomal protein uL13 family.</text>
</comment>
<evidence type="ECO:0000256" key="2">
    <source>
        <dbReference type="ARBA" id="ARBA00022980"/>
    </source>
</evidence>
<dbReference type="PIRSF" id="PIRSF002181">
    <property type="entry name" value="Ribosomal_L13"/>
    <property type="match status" value="1"/>
</dbReference>
<organism evidence="4">
    <name type="scientific">Nitzschia sp. PL3-2</name>
    <dbReference type="NCBI Taxonomy" id="2083271"/>
    <lineage>
        <taxon>Eukaryota</taxon>
        <taxon>Sar</taxon>
        <taxon>Stramenopiles</taxon>
        <taxon>Ochrophyta</taxon>
        <taxon>Bacillariophyta</taxon>
        <taxon>Bacillariophyceae</taxon>
        <taxon>Bacillariophycidae</taxon>
        <taxon>Bacillariales</taxon>
        <taxon>Bacillariaceae</taxon>
        <taxon>Nitzschia</taxon>
    </lineage>
</organism>
<dbReference type="InterPro" id="IPR005823">
    <property type="entry name" value="Ribosomal_uL13_bac-type"/>
</dbReference>
<keyword evidence="2 4" id="KW-0689">Ribosomal protein</keyword>
<protein>
    <submittedName>
        <fullName evidence="4">Ribosomal protein L13</fullName>
    </submittedName>
</protein>
<dbReference type="InterPro" id="IPR005822">
    <property type="entry name" value="Ribosomal_uL13"/>
</dbReference>
<dbReference type="PANTHER" id="PTHR11545">
    <property type="entry name" value="RIBOSOMAL PROTEIN L13"/>
    <property type="match status" value="1"/>
</dbReference>
<dbReference type="GO" id="GO:1990904">
    <property type="term" value="C:ribonucleoprotein complex"/>
    <property type="evidence" value="ECO:0007669"/>
    <property type="project" value="UniProtKB-KW"/>
</dbReference>
<dbReference type="Gene3D" id="3.90.1180.10">
    <property type="entry name" value="Ribosomal protein L13"/>
    <property type="match status" value="1"/>
</dbReference>
<reference evidence="4" key="1">
    <citation type="submission" date="2018-02" db="EMBL/GenBank/DDBJ databases">
        <title>Evolution and diversity of non-photosynthetic diatom plastid genomes.</title>
        <authorList>
            <person name="Kamikawa R."/>
            <person name="Ishii K."/>
        </authorList>
    </citation>
    <scope>NUCLEOTIDE SEQUENCE</scope>
    <source>
        <strain evidence="4">PL3-2</strain>
    </source>
</reference>
<dbReference type="SUPFAM" id="SSF52161">
    <property type="entry name" value="Ribosomal protein L13"/>
    <property type="match status" value="1"/>
</dbReference>